<organism evidence="2 3">
    <name type="scientific">Urochloa decumbens</name>
    <dbReference type="NCBI Taxonomy" id="240449"/>
    <lineage>
        <taxon>Eukaryota</taxon>
        <taxon>Viridiplantae</taxon>
        <taxon>Streptophyta</taxon>
        <taxon>Embryophyta</taxon>
        <taxon>Tracheophyta</taxon>
        <taxon>Spermatophyta</taxon>
        <taxon>Magnoliopsida</taxon>
        <taxon>Liliopsida</taxon>
        <taxon>Poales</taxon>
        <taxon>Poaceae</taxon>
        <taxon>PACMAD clade</taxon>
        <taxon>Panicoideae</taxon>
        <taxon>Panicodae</taxon>
        <taxon>Paniceae</taxon>
        <taxon>Melinidinae</taxon>
        <taxon>Urochloa</taxon>
    </lineage>
</organism>
<accession>A0ABC8YQ19</accession>
<evidence type="ECO:0000259" key="1">
    <source>
        <dbReference type="Pfam" id="PF07762"/>
    </source>
</evidence>
<dbReference type="Proteomes" id="UP001497457">
    <property type="component" value="Chromosome 16b"/>
</dbReference>
<proteinExistence type="predicted"/>
<dbReference type="Pfam" id="PF07762">
    <property type="entry name" value="DUF1618"/>
    <property type="match status" value="1"/>
</dbReference>
<keyword evidence="3" id="KW-1185">Reference proteome</keyword>
<evidence type="ECO:0000313" key="3">
    <source>
        <dbReference type="Proteomes" id="UP001497457"/>
    </source>
</evidence>
<dbReference type="EMBL" id="OZ075126">
    <property type="protein sequence ID" value="CAL4944700.1"/>
    <property type="molecule type" value="Genomic_DNA"/>
</dbReference>
<protein>
    <recommendedName>
        <fullName evidence="1">DUF1618 domain-containing protein</fullName>
    </recommendedName>
</protein>
<feature type="domain" description="DUF1618" evidence="1">
    <location>
        <begin position="237"/>
        <end position="354"/>
    </location>
</feature>
<dbReference type="PANTHER" id="PTHR33086:SF54">
    <property type="entry name" value="DUF1618 DOMAIN-CONTAINING PROTEIN"/>
    <property type="match status" value="1"/>
</dbReference>
<dbReference type="AlphaFoldDB" id="A0ABC8YQ19"/>
<dbReference type="PANTHER" id="PTHR33086">
    <property type="entry name" value="OS05G0468200 PROTEIN-RELATED"/>
    <property type="match status" value="1"/>
</dbReference>
<evidence type="ECO:0000313" key="2">
    <source>
        <dbReference type="EMBL" id="CAL4944700.1"/>
    </source>
</evidence>
<dbReference type="InterPro" id="IPR011676">
    <property type="entry name" value="DUF1618"/>
</dbReference>
<gene>
    <name evidence="2" type="ORF">URODEC1_LOCUS34992</name>
</gene>
<sequence>MAAAAAALPPWVVLEHHRYVEMSDSAPDAPAREWTAVDCARRTAYGCGEHGQRILDGLTLYVRRLINWPASDDLSTTLHIQVSSDARRGLAAEFGEGGGDPLHIDGEEFYAAAFVDAAGEHLLLLTVVFRLHDFVRRTYYLIYNAADTSLSMVPCAPDEHPIAGLSTTLTPLPVRCDDGGGYGLAVLATRQVPPAEEDGEEGFATLEDVLCVWTPAVDEQPFRAEVMFAFDGKAFFADLSRGLLYCDLPAAGTDNSVVDFRLVPLPESIPADETKPVERTMCRVAGAVRFVCIDSTRRRRYGDATVTLWTLDMDGKEWRWSKDMVFLARDLWRMKGFKEARMPRMEAKCPFLMPDGTLCLLLPNKRRRREDSPDDFICCIDLDSMSILWSGRLRGYCHNEPAILPSVFFKKLLLPLVPSKGELSSICVEEDQD</sequence>
<reference evidence="2" key="1">
    <citation type="submission" date="2024-10" db="EMBL/GenBank/DDBJ databases">
        <authorList>
            <person name="Ryan C."/>
        </authorList>
    </citation>
    <scope>NUCLEOTIDE SEQUENCE [LARGE SCALE GENOMIC DNA]</scope>
</reference>
<name>A0ABC8YQ19_9POAL</name>